<gene>
    <name evidence="5" type="ORF">GCM10008927_14660</name>
</gene>
<name>A0ABQ3CZC6_9RHOB</name>
<proteinExistence type="predicted"/>
<dbReference type="PANTHER" id="PTHR23518">
    <property type="entry name" value="C-METHYLTRANSFERASE"/>
    <property type="match status" value="1"/>
</dbReference>
<comment type="caution">
    <text evidence="5">The sequence shown here is derived from an EMBL/GenBank/DDBJ whole genome shotgun (WGS) entry which is preliminary data.</text>
</comment>
<feature type="transmembrane region" description="Helical" evidence="4">
    <location>
        <begin position="21"/>
        <end position="42"/>
    </location>
</feature>
<evidence type="ECO:0000313" key="5">
    <source>
        <dbReference type="EMBL" id="GHA50594.1"/>
    </source>
</evidence>
<feature type="transmembrane region" description="Helical" evidence="4">
    <location>
        <begin position="286"/>
        <end position="306"/>
    </location>
</feature>
<keyword evidence="3 4" id="KW-0472">Membrane</keyword>
<feature type="transmembrane region" description="Helical" evidence="4">
    <location>
        <begin position="176"/>
        <end position="196"/>
    </location>
</feature>
<feature type="transmembrane region" description="Helical" evidence="4">
    <location>
        <begin position="145"/>
        <end position="170"/>
    </location>
</feature>
<dbReference type="CDD" id="cd06174">
    <property type="entry name" value="MFS"/>
    <property type="match status" value="1"/>
</dbReference>
<feature type="transmembrane region" description="Helical" evidence="4">
    <location>
        <begin position="62"/>
        <end position="80"/>
    </location>
</feature>
<dbReference type="EMBL" id="BMZF01000003">
    <property type="protein sequence ID" value="GHA50594.1"/>
    <property type="molecule type" value="Genomic_DNA"/>
</dbReference>
<dbReference type="Gene3D" id="1.20.1250.20">
    <property type="entry name" value="MFS general substrate transporter like domains"/>
    <property type="match status" value="2"/>
</dbReference>
<reference evidence="6" key="1">
    <citation type="journal article" date="2019" name="Int. J. Syst. Evol. Microbiol.">
        <title>The Global Catalogue of Microorganisms (GCM) 10K type strain sequencing project: providing services to taxonomists for standard genome sequencing and annotation.</title>
        <authorList>
            <consortium name="The Broad Institute Genomics Platform"/>
            <consortium name="The Broad Institute Genome Sequencing Center for Infectious Disease"/>
            <person name="Wu L."/>
            <person name="Ma J."/>
        </authorList>
    </citation>
    <scope>NUCLEOTIDE SEQUENCE [LARGE SCALE GENOMIC DNA]</scope>
    <source>
        <strain evidence="6">KCTC 32465</strain>
    </source>
</reference>
<evidence type="ECO:0000256" key="4">
    <source>
        <dbReference type="SAM" id="Phobius"/>
    </source>
</evidence>
<feature type="transmembrane region" description="Helical" evidence="4">
    <location>
        <begin position="312"/>
        <end position="330"/>
    </location>
</feature>
<keyword evidence="1 4" id="KW-0812">Transmembrane</keyword>
<feature type="transmembrane region" description="Helical" evidence="4">
    <location>
        <begin position="372"/>
        <end position="390"/>
    </location>
</feature>
<evidence type="ECO:0000313" key="6">
    <source>
        <dbReference type="Proteomes" id="UP000634455"/>
    </source>
</evidence>
<organism evidence="5 6">
    <name type="scientific">Paramylibacter ulvae</name>
    <dbReference type="NCBI Taxonomy" id="1651968"/>
    <lineage>
        <taxon>Bacteria</taxon>
        <taxon>Pseudomonadati</taxon>
        <taxon>Pseudomonadota</taxon>
        <taxon>Alphaproteobacteria</taxon>
        <taxon>Rhodobacterales</taxon>
        <taxon>Paracoccaceae</taxon>
        <taxon>Paramylibacter</taxon>
    </lineage>
</organism>
<feature type="transmembrane region" description="Helical" evidence="4">
    <location>
        <begin position="85"/>
        <end position="101"/>
    </location>
</feature>
<evidence type="ECO:0000256" key="3">
    <source>
        <dbReference type="ARBA" id="ARBA00023136"/>
    </source>
</evidence>
<dbReference type="SUPFAM" id="SSF103473">
    <property type="entry name" value="MFS general substrate transporter"/>
    <property type="match status" value="1"/>
</dbReference>
<protein>
    <submittedName>
        <fullName evidence="5">MFS transporter</fullName>
    </submittedName>
</protein>
<dbReference type="Pfam" id="PF07690">
    <property type="entry name" value="MFS_1"/>
    <property type="match status" value="1"/>
</dbReference>
<dbReference type="InterPro" id="IPR036259">
    <property type="entry name" value="MFS_trans_sf"/>
</dbReference>
<accession>A0ABQ3CZC6</accession>
<evidence type="ECO:0000256" key="1">
    <source>
        <dbReference type="ARBA" id="ARBA00022692"/>
    </source>
</evidence>
<feature type="transmembrane region" description="Helical" evidence="4">
    <location>
        <begin position="342"/>
        <end position="366"/>
    </location>
</feature>
<feature type="transmembrane region" description="Helical" evidence="4">
    <location>
        <begin position="216"/>
        <end position="241"/>
    </location>
</feature>
<dbReference type="InterPro" id="IPR011701">
    <property type="entry name" value="MFS"/>
</dbReference>
<dbReference type="Proteomes" id="UP000634455">
    <property type="component" value="Unassembled WGS sequence"/>
</dbReference>
<keyword evidence="2 4" id="KW-1133">Transmembrane helix</keyword>
<dbReference type="PANTHER" id="PTHR23518:SF2">
    <property type="entry name" value="MAJOR FACILITATOR SUPERFAMILY TRANSPORTER"/>
    <property type="match status" value="1"/>
</dbReference>
<keyword evidence="6" id="KW-1185">Reference proteome</keyword>
<feature type="transmembrane region" description="Helical" evidence="4">
    <location>
        <begin position="107"/>
        <end position="124"/>
    </location>
</feature>
<feature type="transmembrane region" description="Helical" evidence="4">
    <location>
        <begin position="253"/>
        <end position="274"/>
    </location>
</feature>
<evidence type="ECO:0000256" key="2">
    <source>
        <dbReference type="ARBA" id="ARBA00022989"/>
    </source>
</evidence>
<sequence>MHMKSLSIAETISLPRWRRPFALLALMTFVMQLAYATWMALLNNFVHDRAGFDGSDIGWLQSIREVPGFFAVGVIVVLWVMREQVLAIVSLIVLGGAVAVTAWFPTFGGLLITTFISSLGFHYYETAKQSLELQWLPKDRAPVMLGWLLAIGSAGSLLAYGSIMLAWKVLGWDYNALYMIGGCLTLIIAVFCYFAYPPFHGPAVQHRHMVLRKRYWLYYALQFMAGARRQIFLVFAAFMMVERFGFEVHEVTALFLVNYIANMIFGPIMGNLVLKIGERNALAVEYVGLVLIFAAYGGIYIFGWGIFLAASLYVLDHLFFALSIGLKTYFQKIADPADIAPSAAVAFTINHIGAVVLPALLGYLWLVSPASVFAAAAFMAFLSLVLALCIPRNPREGHETIFTRAAPQHHAV</sequence>